<dbReference type="Pfam" id="PF00724">
    <property type="entry name" value="Oxidored_FMN"/>
    <property type="match status" value="1"/>
</dbReference>
<evidence type="ECO:0000259" key="1">
    <source>
        <dbReference type="Pfam" id="PF00724"/>
    </source>
</evidence>
<proteinExistence type="predicted"/>
<dbReference type="SUPFAM" id="SSF51395">
    <property type="entry name" value="FMN-linked oxidoreductases"/>
    <property type="match status" value="1"/>
</dbReference>
<reference evidence="2 3" key="1">
    <citation type="journal article" date="2021" name="Int. J. Syst. Evol. Microbiol.">
        <title>Reticulibacter mediterranei gen. nov., sp. nov., within the new family Reticulibacteraceae fam. nov., and Ktedonospora formicarum gen. nov., sp. nov., Ktedonobacter robiniae sp. nov., Dictyobacter formicarum sp. nov. and Dictyobacter arantiisoli sp. nov., belonging to the class Ktedonobacteria.</title>
        <authorList>
            <person name="Yabe S."/>
            <person name="Zheng Y."/>
            <person name="Wang C.M."/>
            <person name="Sakai Y."/>
            <person name="Abe K."/>
            <person name="Yokota A."/>
            <person name="Donadio S."/>
            <person name="Cavaletti L."/>
            <person name="Monciardini P."/>
        </authorList>
    </citation>
    <scope>NUCLEOTIDE SEQUENCE [LARGE SCALE GENOMIC DNA]</scope>
    <source>
        <strain evidence="2 3">SOSP1-30</strain>
    </source>
</reference>
<comment type="caution">
    <text evidence="2">The sequence shown here is derived from an EMBL/GenBank/DDBJ whole genome shotgun (WGS) entry which is preliminary data.</text>
</comment>
<protein>
    <submittedName>
        <fullName evidence="2">Alkene reductase</fullName>
    </submittedName>
</protein>
<dbReference type="PANTHER" id="PTHR22893">
    <property type="entry name" value="NADH OXIDOREDUCTASE-RELATED"/>
    <property type="match status" value="1"/>
</dbReference>
<name>A0ABQ3UTZ8_9CHLR</name>
<sequence>MKQLFMPFMLGSDRLAHRIVMPPLTRMRAGADDVPSPLAATYYSQRATEGGLIIAEATQISQQGQGYPHTPGIYTPDQVAGWRTVTEAVKKRGAIFFLQLWHVGRISHSSLQRDGALPVAPSAIRPAGNAFTSSGQRMPFETPRALELNEIPQIVADYRRAAENAKQAGFHGIEIHAANGYLLQQFLEDKTNHRNDRYGGSIENRARLLFEVLDAVSEVWPIDRVGVRLSPFSDVGDIADSDPAELYTHVIKALAARGICYLHLIEPQVRAGLVEETNDEAPRSVATLFRSRFPGPLIVSGGFTADTAEQALAAGTADLIAFGRAFIANPDLSRRFALRAPLNAPDRSTFYGGGERGYTDYPSIDEISADTLG</sequence>
<dbReference type="InterPro" id="IPR001155">
    <property type="entry name" value="OxRdtase_FMN_N"/>
</dbReference>
<dbReference type="EMBL" id="BNJG01000002">
    <property type="protein sequence ID" value="GHO56130.1"/>
    <property type="molecule type" value="Genomic_DNA"/>
</dbReference>
<dbReference type="RefSeq" id="WP_201372700.1">
    <property type="nucleotide sequence ID" value="NZ_BNJG01000002.1"/>
</dbReference>
<evidence type="ECO:0000313" key="2">
    <source>
        <dbReference type="EMBL" id="GHO56130.1"/>
    </source>
</evidence>
<organism evidence="2 3">
    <name type="scientific">Ktedonobacter robiniae</name>
    <dbReference type="NCBI Taxonomy" id="2778365"/>
    <lineage>
        <taxon>Bacteria</taxon>
        <taxon>Bacillati</taxon>
        <taxon>Chloroflexota</taxon>
        <taxon>Ktedonobacteria</taxon>
        <taxon>Ktedonobacterales</taxon>
        <taxon>Ktedonobacteraceae</taxon>
        <taxon>Ktedonobacter</taxon>
    </lineage>
</organism>
<dbReference type="Proteomes" id="UP000654345">
    <property type="component" value="Unassembled WGS sequence"/>
</dbReference>
<feature type="domain" description="NADH:flavin oxidoreductase/NADH oxidase N-terminal" evidence="1">
    <location>
        <begin position="3"/>
        <end position="337"/>
    </location>
</feature>
<dbReference type="InterPro" id="IPR045247">
    <property type="entry name" value="Oye-like"/>
</dbReference>
<dbReference type="CDD" id="cd02933">
    <property type="entry name" value="OYE_like_FMN"/>
    <property type="match status" value="1"/>
</dbReference>
<gene>
    <name evidence="2" type="ORF">KSB_46050</name>
</gene>
<keyword evidence="3" id="KW-1185">Reference proteome</keyword>
<dbReference type="Gene3D" id="3.20.20.70">
    <property type="entry name" value="Aldolase class I"/>
    <property type="match status" value="1"/>
</dbReference>
<dbReference type="InterPro" id="IPR013785">
    <property type="entry name" value="Aldolase_TIM"/>
</dbReference>
<evidence type="ECO:0000313" key="3">
    <source>
        <dbReference type="Proteomes" id="UP000654345"/>
    </source>
</evidence>
<accession>A0ABQ3UTZ8</accession>
<dbReference type="PANTHER" id="PTHR22893:SF98">
    <property type="entry name" value="OXIDOREDUCTASE"/>
    <property type="match status" value="1"/>
</dbReference>